<dbReference type="Pfam" id="PF01571">
    <property type="entry name" value="GCV_T"/>
    <property type="match status" value="1"/>
</dbReference>
<evidence type="ECO:0000256" key="3">
    <source>
        <dbReference type="ARBA" id="ARBA00022576"/>
    </source>
</evidence>
<dbReference type="GO" id="GO:0019464">
    <property type="term" value="P:glycine decarboxylation via glycine cleavage system"/>
    <property type="evidence" value="ECO:0007669"/>
    <property type="project" value="UniProtKB-UniRule"/>
</dbReference>
<keyword evidence="3 7" id="KW-0032">Aminotransferase</keyword>
<dbReference type="PANTHER" id="PTHR43757">
    <property type="entry name" value="AMINOMETHYLTRANSFERASE"/>
    <property type="match status" value="1"/>
</dbReference>
<dbReference type="InterPro" id="IPR022903">
    <property type="entry name" value="GcvT_bac"/>
</dbReference>
<evidence type="ECO:0000313" key="12">
    <source>
        <dbReference type="Proteomes" id="UP000483261"/>
    </source>
</evidence>
<dbReference type="PIRSF" id="PIRSF006487">
    <property type="entry name" value="GcvT"/>
    <property type="match status" value="1"/>
</dbReference>
<gene>
    <name evidence="7 11" type="primary">gcvT</name>
    <name evidence="11" type="ORF">G5C66_11835</name>
</gene>
<dbReference type="SUPFAM" id="SSF103025">
    <property type="entry name" value="Folate-binding domain"/>
    <property type="match status" value="1"/>
</dbReference>
<name>A0A6M1R795_9ACTN</name>
<evidence type="ECO:0000256" key="7">
    <source>
        <dbReference type="HAMAP-Rule" id="MF_00259"/>
    </source>
</evidence>
<dbReference type="AlphaFoldDB" id="A0A6M1R795"/>
<dbReference type="HAMAP" id="MF_00259">
    <property type="entry name" value="GcvT"/>
    <property type="match status" value="1"/>
</dbReference>
<comment type="function">
    <text evidence="7">The glycine cleavage system catalyzes the degradation of glycine.</text>
</comment>
<protein>
    <recommendedName>
        <fullName evidence="2 7">Aminomethyltransferase</fullName>
        <ecNumber evidence="2 7">2.1.2.10</ecNumber>
    </recommendedName>
    <alternativeName>
        <fullName evidence="5 7">Glycine cleavage system T protein</fullName>
    </alternativeName>
</protein>
<dbReference type="NCBIfam" id="NF001567">
    <property type="entry name" value="PRK00389.1"/>
    <property type="match status" value="1"/>
</dbReference>
<comment type="catalytic activity">
    <reaction evidence="6 7">
        <text>N(6)-[(R)-S(8)-aminomethyldihydrolipoyl]-L-lysyl-[protein] + (6S)-5,6,7,8-tetrahydrofolate = N(6)-[(R)-dihydrolipoyl]-L-lysyl-[protein] + (6R)-5,10-methylene-5,6,7,8-tetrahydrofolate + NH4(+)</text>
        <dbReference type="Rhea" id="RHEA:16945"/>
        <dbReference type="Rhea" id="RHEA-COMP:10475"/>
        <dbReference type="Rhea" id="RHEA-COMP:10492"/>
        <dbReference type="ChEBI" id="CHEBI:15636"/>
        <dbReference type="ChEBI" id="CHEBI:28938"/>
        <dbReference type="ChEBI" id="CHEBI:57453"/>
        <dbReference type="ChEBI" id="CHEBI:83100"/>
        <dbReference type="ChEBI" id="CHEBI:83143"/>
        <dbReference type="EC" id="2.1.2.10"/>
    </reaction>
</comment>
<comment type="similarity">
    <text evidence="1 7">Belongs to the GcvT family.</text>
</comment>
<keyword evidence="11" id="KW-0489">Methyltransferase</keyword>
<evidence type="ECO:0000256" key="8">
    <source>
        <dbReference type="PIRSR" id="PIRSR006487-1"/>
    </source>
</evidence>
<dbReference type="InterPro" id="IPR013977">
    <property type="entry name" value="GcvT_C"/>
</dbReference>
<dbReference type="EC" id="2.1.2.10" evidence="2 7"/>
<dbReference type="GO" id="GO:0005829">
    <property type="term" value="C:cytosol"/>
    <property type="evidence" value="ECO:0007669"/>
    <property type="project" value="TreeGrafter"/>
</dbReference>
<evidence type="ECO:0000259" key="9">
    <source>
        <dbReference type="Pfam" id="PF01571"/>
    </source>
</evidence>
<dbReference type="GO" id="GO:0004047">
    <property type="term" value="F:aminomethyltransferase activity"/>
    <property type="evidence" value="ECO:0007669"/>
    <property type="project" value="UniProtKB-UniRule"/>
</dbReference>
<reference evidence="11 12" key="1">
    <citation type="submission" date="2020-02" db="EMBL/GenBank/DDBJ databases">
        <title>Whole-genome analyses of novel actinobacteria.</title>
        <authorList>
            <person name="Sahin N."/>
        </authorList>
    </citation>
    <scope>NUCLEOTIDE SEQUENCE [LARGE SCALE GENOMIC DNA]</scope>
    <source>
        <strain evidence="11 12">KC13</strain>
    </source>
</reference>
<evidence type="ECO:0000256" key="5">
    <source>
        <dbReference type="ARBA" id="ARBA00031395"/>
    </source>
</evidence>
<comment type="subunit">
    <text evidence="7">The glycine cleavage system is composed of four proteins: P, T, L and H.</text>
</comment>
<dbReference type="RefSeq" id="WP_165111154.1">
    <property type="nucleotide sequence ID" value="NZ_JAALAA010000008.1"/>
</dbReference>
<feature type="domain" description="GCVT N-terminal" evidence="9">
    <location>
        <begin position="18"/>
        <end position="277"/>
    </location>
</feature>
<sequence length="381" mass="40595">MADETSTGGGSELLQSPLHEKHRELGAKFGEFGGWSMPLEYTGVVKEHTAVREAVGVFDVSHLGKVMISGPGAADFVNASFTNDLRRIKPGKAQYTLCCDEETGGIVDDLIAYYRDDEHVLIVPNAANTPEVVRRLEAAAPEGITLTDHHRDYAVLAVQGPKSDELLEAVGLPAGHEYMSFVEAAAPDVLGDEIGVVVCRSGYSGERGYELIVANEAAGALWGALLSRGEALGVLPCGLGARDTLRTEMGYPLHGQDITLDVTPNEAGLGWAVGWKKDAFWGRDKLVAEKEAGPKRALRGIVAVGRGIPRPHMTASLTADVPVGEVTSGTFSPTLKKGVGLVLVSTTVNPEAEIGIDVRGRREIFQLTKPPFVPSHVREDG</sequence>
<dbReference type="InterPro" id="IPR006223">
    <property type="entry name" value="GcvT"/>
</dbReference>
<evidence type="ECO:0000256" key="4">
    <source>
        <dbReference type="ARBA" id="ARBA00022679"/>
    </source>
</evidence>
<comment type="caution">
    <text evidence="11">The sequence shown here is derived from an EMBL/GenBank/DDBJ whole genome shotgun (WGS) entry which is preliminary data.</text>
</comment>
<dbReference type="GO" id="GO:0008168">
    <property type="term" value="F:methyltransferase activity"/>
    <property type="evidence" value="ECO:0007669"/>
    <property type="project" value="UniProtKB-KW"/>
</dbReference>
<dbReference type="InterPro" id="IPR028896">
    <property type="entry name" value="GcvT/YgfZ/DmdA"/>
</dbReference>
<dbReference type="FunFam" id="4.10.1250.10:FF:000001">
    <property type="entry name" value="Aminomethyltransferase"/>
    <property type="match status" value="1"/>
</dbReference>
<dbReference type="Proteomes" id="UP000483261">
    <property type="component" value="Unassembled WGS sequence"/>
</dbReference>
<dbReference type="PANTHER" id="PTHR43757:SF2">
    <property type="entry name" value="AMINOMETHYLTRANSFERASE, MITOCHONDRIAL"/>
    <property type="match status" value="1"/>
</dbReference>
<feature type="binding site" evidence="8">
    <location>
        <position position="210"/>
    </location>
    <ligand>
        <name>substrate</name>
    </ligand>
</feature>
<dbReference type="GO" id="GO:0008483">
    <property type="term" value="F:transaminase activity"/>
    <property type="evidence" value="ECO:0007669"/>
    <property type="project" value="UniProtKB-KW"/>
</dbReference>
<dbReference type="InterPro" id="IPR027266">
    <property type="entry name" value="TrmE/GcvT-like"/>
</dbReference>
<dbReference type="SUPFAM" id="SSF101790">
    <property type="entry name" value="Aminomethyltransferase beta-barrel domain"/>
    <property type="match status" value="1"/>
</dbReference>
<evidence type="ECO:0000259" key="10">
    <source>
        <dbReference type="Pfam" id="PF08669"/>
    </source>
</evidence>
<evidence type="ECO:0000256" key="6">
    <source>
        <dbReference type="ARBA" id="ARBA00047665"/>
    </source>
</evidence>
<evidence type="ECO:0000256" key="1">
    <source>
        <dbReference type="ARBA" id="ARBA00008609"/>
    </source>
</evidence>
<dbReference type="Gene3D" id="3.30.1360.120">
    <property type="entry name" value="Probable tRNA modification gtpase trme, domain 1"/>
    <property type="match status" value="1"/>
</dbReference>
<keyword evidence="4 7" id="KW-0808">Transferase</keyword>
<dbReference type="Pfam" id="PF08669">
    <property type="entry name" value="GCV_T_C"/>
    <property type="match status" value="1"/>
</dbReference>
<dbReference type="InterPro" id="IPR006222">
    <property type="entry name" value="GCVT_N"/>
</dbReference>
<feature type="domain" description="Aminomethyltransferase C-terminal" evidence="10">
    <location>
        <begin position="296"/>
        <end position="373"/>
    </location>
</feature>
<evidence type="ECO:0000313" key="11">
    <source>
        <dbReference type="EMBL" id="NGN93428.1"/>
    </source>
</evidence>
<dbReference type="NCBIfam" id="TIGR00528">
    <property type="entry name" value="gcvT"/>
    <property type="match status" value="1"/>
</dbReference>
<dbReference type="GO" id="GO:0032259">
    <property type="term" value="P:methylation"/>
    <property type="evidence" value="ECO:0007669"/>
    <property type="project" value="UniProtKB-KW"/>
</dbReference>
<accession>A0A6M1R795</accession>
<proteinExistence type="inferred from homology"/>
<organism evidence="11 12">
    <name type="scientific">Nocardioides turkmenicus</name>
    <dbReference type="NCBI Taxonomy" id="2711220"/>
    <lineage>
        <taxon>Bacteria</taxon>
        <taxon>Bacillati</taxon>
        <taxon>Actinomycetota</taxon>
        <taxon>Actinomycetes</taxon>
        <taxon>Propionibacteriales</taxon>
        <taxon>Nocardioidaceae</taxon>
        <taxon>Nocardioides</taxon>
    </lineage>
</organism>
<dbReference type="EMBL" id="JAALAA010000008">
    <property type="protein sequence ID" value="NGN93428.1"/>
    <property type="molecule type" value="Genomic_DNA"/>
</dbReference>
<keyword evidence="12" id="KW-1185">Reference proteome</keyword>
<evidence type="ECO:0000256" key="2">
    <source>
        <dbReference type="ARBA" id="ARBA00012616"/>
    </source>
</evidence>
<dbReference type="GO" id="GO:0005960">
    <property type="term" value="C:glycine cleavage complex"/>
    <property type="evidence" value="ECO:0007669"/>
    <property type="project" value="InterPro"/>
</dbReference>
<dbReference type="InterPro" id="IPR029043">
    <property type="entry name" value="GcvT/YgfZ_C"/>
</dbReference>